<sequence>MADKPNMAVAWYRKDQWQLLLDYSTDSDKLERTYQEWLGHAEKMVNEMKEDGLNVVKVDINLDEMKKWCKKSNKQMDGYSRSQYAVFLAQNNLNILK</sequence>
<evidence type="ECO:0000313" key="2">
    <source>
        <dbReference type="Proteomes" id="UP000218542"/>
    </source>
</evidence>
<reference evidence="2" key="1">
    <citation type="journal article" date="2017" name="Environ. Microbiol. Rep.">
        <title>Genetic Diversity of Marine Anaerobic Ammonium-Oxidizing Bacteria as Revealed by Genomic and Proteomic Analyses of 'Candidatus Scalindua japonica'.</title>
        <authorList>
            <person name="Oshiki M."/>
            <person name="Mizuto K."/>
            <person name="Kimura Z."/>
            <person name="Kindaichi T."/>
            <person name="Satoh H."/>
            <person name="Okabe S."/>
        </authorList>
    </citation>
    <scope>NUCLEOTIDE SEQUENCE [LARGE SCALE GENOMIC DNA]</scope>
    <source>
        <strain evidence="2">husup-a2</strain>
    </source>
</reference>
<keyword evidence="2" id="KW-1185">Reference proteome</keyword>
<accession>A0A286TY69</accession>
<dbReference type="RefSeq" id="WP_096894243.1">
    <property type="nucleotide sequence ID" value="NZ_BAOS01000014.1"/>
</dbReference>
<dbReference type="AlphaFoldDB" id="A0A286TY69"/>
<name>A0A286TY69_9BACT</name>
<dbReference type="OrthoDB" id="6638191at2"/>
<organism evidence="1 2">
    <name type="scientific">Candidatus Scalindua japonica</name>
    <dbReference type="NCBI Taxonomy" id="1284222"/>
    <lineage>
        <taxon>Bacteria</taxon>
        <taxon>Pseudomonadati</taxon>
        <taxon>Planctomycetota</taxon>
        <taxon>Candidatus Brocadiia</taxon>
        <taxon>Candidatus Brocadiales</taxon>
        <taxon>Candidatus Scalinduaceae</taxon>
        <taxon>Candidatus Scalindua</taxon>
    </lineage>
</organism>
<dbReference type="Proteomes" id="UP000218542">
    <property type="component" value="Unassembled WGS sequence"/>
</dbReference>
<dbReference type="EMBL" id="BAOS01000014">
    <property type="protein sequence ID" value="GAX60849.1"/>
    <property type="molecule type" value="Genomic_DNA"/>
</dbReference>
<evidence type="ECO:0000313" key="1">
    <source>
        <dbReference type="EMBL" id="GAX60849.1"/>
    </source>
</evidence>
<proteinExistence type="predicted"/>
<protein>
    <submittedName>
        <fullName evidence="1">Uncharacterized protein</fullName>
    </submittedName>
</protein>
<gene>
    <name evidence="1" type="ORF">SCALIN_C14_0115</name>
</gene>
<comment type="caution">
    <text evidence="1">The sequence shown here is derived from an EMBL/GenBank/DDBJ whole genome shotgun (WGS) entry which is preliminary data.</text>
</comment>